<proteinExistence type="predicted"/>
<name>A0A1D8GHQ2_9FIRM</name>
<evidence type="ECO:0000313" key="3">
    <source>
        <dbReference type="Proteomes" id="UP000095743"/>
    </source>
</evidence>
<dbReference type="Gene3D" id="1.10.1760.20">
    <property type="match status" value="1"/>
</dbReference>
<dbReference type="KEGG" id="gfe:Gferi_13130"/>
<keyword evidence="1" id="KW-0472">Membrane</keyword>
<feature type="transmembrane region" description="Helical" evidence="1">
    <location>
        <begin position="76"/>
        <end position="93"/>
    </location>
</feature>
<dbReference type="EMBL" id="CP017269">
    <property type="protein sequence ID" value="AOT70439.1"/>
    <property type="molecule type" value="Genomic_DNA"/>
</dbReference>
<dbReference type="RefSeq" id="WP_069977168.1">
    <property type="nucleotide sequence ID" value="NZ_CP017269.1"/>
</dbReference>
<dbReference type="AlphaFoldDB" id="A0A1D8GHQ2"/>
<evidence type="ECO:0000313" key="2">
    <source>
        <dbReference type="EMBL" id="AOT70439.1"/>
    </source>
</evidence>
<sequence length="201" mass="21423">MKNSVFSSTNAMVMAALGIVINIVFGTVVQTLQIPLLFLDTIGTIFVAAIFGPWAGALTGGLSNIIQSMITNPKNLPFAVVNIAIGIIVGFAAKRWKFDLKVAGITGLILSVIAPLIGTPIVVWVYGGLTGGGTDLIFAWLLNSGQKIFTAAFIPRIYGNFVDKIGSCLLVAVLIQKLPKELLKGQTTKRDMEEDEITKDA</sequence>
<dbReference type="OrthoDB" id="9766854at2"/>
<dbReference type="Pfam" id="PF12822">
    <property type="entry name" value="ECF_trnsprt"/>
    <property type="match status" value="1"/>
</dbReference>
<feature type="transmembrane region" description="Helical" evidence="1">
    <location>
        <begin position="100"/>
        <end position="117"/>
    </location>
</feature>
<gene>
    <name evidence="2" type="ORF">Gferi_13130</name>
</gene>
<keyword evidence="1" id="KW-0812">Transmembrane</keyword>
<dbReference type="NCBIfam" id="NF045596">
    <property type="entry name" value="ECF_S_CD3073"/>
    <property type="match status" value="1"/>
</dbReference>
<reference evidence="2 3" key="1">
    <citation type="submission" date="2016-09" db="EMBL/GenBank/DDBJ databases">
        <title>Genomic analysis reveals versatility of anaerobic energy metabolism of Geosporobacter ferrireducens IRF9 of phylum Firmicutes.</title>
        <authorList>
            <person name="Kim S.-J."/>
        </authorList>
    </citation>
    <scope>NUCLEOTIDE SEQUENCE [LARGE SCALE GENOMIC DNA]</scope>
    <source>
        <strain evidence="2 3">IRF9</strain>
    </source>
</reference>
<organism evidence="2 3">
    <name type="scientific">Geosporobacter ferrireducens</name>
    <dbReference type="NCBI Taxonomy" id="1424294"/>
    <lineage>
        <taxon>Bacteria</taxon>
        <taxon>Bacillati</taxon>
        <taxon>Bacillota</taxon>
        <taxon>Clostridia</taxon>
        <taxon>Peptostreptococcales</taxon>
        <taxon>Thermotaleaceae</taxon>
        <taxon>Geosporobacter</taxon>
    </lineage>
</organism>
<dbReference type="Proteomes" id="UP000095743">
    <property type="component" value="Chromosome"/>
</dbReference>
<keyword evidence="1" id="KW-1133">Transmembrane helix</keyword>
<evidence type="ECO:0000256" key="1">
    <source>
        <dbReference type="SAM" id="Phobius"/>
    </source>
</evidence>
<keyword evidence="3" id="KW-1185">Reference proteome</keyword>
<feature type="transmembrane region" description="Helical" evidence="1">
    <location>
        <begin position="12"/>
        <end position="29"/>
    </location>
</feature>
<protein>
    <submittedName>
        <fullName evidence="2">ECF transporter S component</fullName>
    </submittedName>
</protein>
<feature type="transmembrane region" description="Helical" evidence="1">
    <location>
        <begin position="36"/>
        <end position="56"/>
    </location>
</feature>
<dbReference type="InterPro" id="IPR024529">
    <property type="entry name" value="ECF_trnsprt_substrate-spec"/>
</dbReference>
<dbReference type="GO" id="GO:0022857">
    <property type="term" value="F:transmembrane transporter activity"/>
    <property type="evidence" value="ECO:0007669"/>
    <property type="project" value="InterPro"/>
</dbReference>
<accession>A0A1D8GHQ2</accession>
<dbReference type="STRING" id="1424294.Gferi_13130"/>